<sequence>MLLLDVQQGWLQAIFNLKWHPIYCWFKDRIFFSNILWIVLFSTEVGG</sequence>
<organism evidence="1 2">
    <name type="scientific">Chryseobacterium salivictor</name>
    <dbReference type="NCBI Taxonomy" id="2547600"/>
    <lineage>
        <taxon>Bacteria</taxon>
        <taxon>Pseudomonadati</taxon>
        <taxon>Bacteroidota</taxon>
        <taxon>Flavobacteriia</taxon>
        <taxon>Flavobacteriales</taxon>
        <taxon>Weeksellaceae</taxon>
        <taxon>Chryseobacterium group</taxon>
        <taxon>Chryseobacterium</taxon>
    </lineage>
</organism>
<accession>A0A4P6ZGA0</accession>
<proteinExistence type="predicted"/>
<evidence type="ECO:0000313" key="1">
    <source>
        <dbReference type="EMBL" id="QBO58726.1"/>
    </source>
</evidence>
<dbReference type="EMBL" id="CP037954">
    <property type="protein sequence ID" value="QBO58726.1"/>
    <property type="molecule type" value="Genomic_DNA"/>
</dbReference>
<reference evidence="1 2" key="1">
    <citation type="submission" date="2019-03" db="EMBL/GenBank/DDBJ databases">
        <authorList>
            <person name="Kim H."/>
            <person name="Yu S.-M."/>
        </authorList>
    </citation>
    <scope>NUCLEOTIDE SEQUENCE [LARGE SCALE GENOMIC DNA]</scope>
    <source>
        <strain evidence="1 2">NBC122</strain>
    </source>
</reference>
<dbReference type="AlphaFoldDB" id="A0A4P6ZGA0"/>
<protein>
    <submittedName>
        <fullName evidence="1">Uncharacterized protein</fullName>
    </submittedName>
</protein>
<keyword evidence="2" id="KW-1185">Reference proteome</keyword>
<gene>
    <name evidence="1" type="ORF">NBC122_01918</name>
</gene>
<name>A0A4P6ZGA0_9FLAO</name>
<dbReference type="Proteomes" id="UP000294419">
    <property type="component" value="Chromosome"/>
</dbReference>
<evidence type="ECO:0000313" key="2">
    <source>
        <dbReference type="Proteomes" id="UP000294419"/>
    </source>
</evidence>
<dbReference type="KEGG" id="csal:NBC122_01918"/>